<name>A0AAV9Z295_9AGAR</name>
<feature type="compositionally biased region" description="Polar residues" evidence="1">
    <location>
        <begin position="120"/>
        <end position="129"/>
    </location>
</feature>
<accession>A0AAV9Z295</accession>
<feature type="region of interest" description="Disordered" evidence="1">
    <location>
        <begin position="585"/>
        <end position="615"/>
    </location>
</feature>
<dbReference type="InterPro" id="IPR036910">
    <property type="entry name" value="HMG_box_dom_sf"/>
</dbReference>
<dbReference type="AlphaFoldDB" id="A0AAV9Z295"/>
<sequence length="615" mass="66704">MSASSSSAGWTDMSPMAPGPLNMLSGSSNYSTIGLDNSQMGFSHSNSGLGRNTNSSFTNSLQYADHQALIVSGNLTYARLMTAHNELCIKYTTLSNAYHTLANAVPQVFRYIPNPLQIQRKSPSDTSMPASLPGSSTASASSANKDDFPLIKYFSRPKSNEALSDLATDDNENSKLWFLEHRDGTPFTAAQIADARKHIRRAFTTLLDQKQAPAKWSQASSVAANWLRDEMLAYCPELGFCEDNWKLDVFASEVYSQWSRHRRDAIEASHKKAALKAKGAKKRKLKAVEDSDDDSDDPVVVKKAKSSSRTTNFSVSRPATPAASSRSSKTFISKSRNKPNPTQRAPSAKSSYQTSSASVPPQPDDSEPEIEPPNSPQPKSTPSTVLKNLLRSASPDEDMLSRPNSPAFQFSFSRSASPSLLLPPADDSDPSDSEGILDKTPSRSSSPPAQPPSASSEDIVLEQPPPRRIRIVDPLQDLSNASRTPTVSRIHNTHPPVPISQTASPEVESPPAEGNDENVNNPTSTGGQPVVPEPSAENSTKKKQAHRPGAPNTAWNLFARDHMKLNPKHTSTEARAVFEALDDASRSRYDQEAARLKKPRKKRAKAGATADNSTA</sequence>
<reference evidence="2 3" key="1">
    <citation type="journal article" date="2024" name="J Genomics">
        <title>Draft genome sequencing and assembly of Favolaschia claudopus CIRM-BRFM 2984 isolated from oak limbs.</title>
        <authorList>
            <person name="Navarro D."/>
            <person name="Drula E."/>
            <person name="Chaduli D."/>
            <person name="Cazenave R."/>
            <person name="Ahrendt S."/>
            <person name="Wang J."/>
            <person name="Lipzen A."/>
            <person name="Daum C."/>
            <person name="Barry K."/>
            <person name="Grigoriev I.V."/>
            <person name="Favel A."/>
            <person name="Rosso M.N."/>
            <person name="Martin F."/>
        </authorList>
    </citation>
    <scope>NUCLEOTIDE SEQUENCE [LARGE SCALE GENOMIC DNA]</scope>
    <source>
        <strain evidence="2 3">CIRM-BRFM 2984</strain>
    </source>
</reference>
<feature type="compositionally biased region" description="Polar residues" evidence="1">
    <location>
        <begin position="477"/>
        <end position="490"/>
    </location>
</feature>
<protein>
    <recommendedName>
        <fullName evidence="4">HMG box domain-containing protein</fullName>
    </recommendedName>
</protein>
<gene>
    <name evidence="2" type="ORF">R3P38DRAFT_3244449</name>
</gene>
<feature type="compositionally biased region" description="Basic and acidic residues" evidence="1">
    <location>
        <begin position="585"/>
        <end position="595"/>
    </location>
</feature>
<feature type="compositionally biased region" description="Low complexity" evidence="1">
    <location>
        <begin position="130"/>
        <end position="143"/>
    </location>
</feature>
<feature type="compositionally biased region" description="Low complexity" evidence="1">
    <location>
        <begin position="345"/>
        <end position="358"/>
    </location>
</feature>
<evidence type="ECO:0000313" key="3">
    <source>
        <dbReference type="Proteomes" id="UP001362999"/>
    </source>
</evidence>
<feature type="compositionally biased region" description="Low complexity" evidence="1">
    <location>
        <begin position="405"/>
        <end position="425"/>
    </location>
</feature>
<organism evidence="2 3">
    <name type="scientific">Favolaschia claudopus</name>
    <dbReference type="NCBI Taxonomy" id="2862362"/>
    <lineage>
        <taxon>Eukaryota</taxon>
        <taxon>Fungi</taxon>
        <taxon>Dikarya</taxon>
        <taxon>Basidiomycota</taxon>
        <taxon>Agaricomycotina</taxon>
        <taxon>Agaricomycetes</taxon>
        <taxon>Agaricomycetidae</taxon>
        <taxon>Agaricales</taxon>
        <taxon>Marasmiineae</taxon>
        <taxon>Mycenaceae</taxon>
        <taxon>Favolaschia</taxon>
    </lineage>
</organism>
<proteinExistence type="predicted"/>
<dbReference type="SUPFAM" id="SSF47095">
    <property type="entry name" value="HMG-box"/>
    <property type="match status" value="1"/>
</dbReference>
<feature type="compositionally biased region" description="Low complexity" evidence="1">
    <location>
        <begin position="606"/>
        <end position="615"/>
    </location>
</feature>
<feature type="compositionally biased region" description="Low complexity" evidence="1">
    <location>
        <begin position="314"/>
        <end position="334"/>
    </location>
</feature>
<feature type="compositionally biased region" description="Basic residues" evidence="1">
    <location>
        <begin position="596"/>
        <end position="605"/>
    </location>
</feature>
<keyword evidence="3" id="KW-1185">Reference proteome</keyword>
<feature type="region of interest" description="Disordered" evidence="1">
    <location>
        <begin position="120"/>
        <end position="143"/>
    </location>
</feature>
<evidence type="ECO:0000313" key="2">
    <source>
        <dbReference type="EMBL" id="KAK6968951.1"/>
    </source>
</evidence>
<evidence type="ECO:0000256" key="1">
    <source>
        <dbReference type="SAM" id="MobiDB-lite"/>
    </source>
</evidence>
<comment type="caution">
    <text evidence="2">The sequence shown here is derived from an EMBL/GenBank/DDBJ whole genome shotgun (WGS) entry which is preliminary data.</text>
</comment>
<feature type="region of interest" description="Disordered" evidence="1">
    <location>
        <begin position="274"/>
        <end position="555"/>
    </location>
</feature>
<dbReference type="Proteomes" id="UP001362999">
    <property type="component" value="Unassembled WGS sequence"/>
</dbReference>
<feature type="compositionally biased region" description="Polar residues" evidence="1">
    <location>
        <begin position="517"/>
        <end position="527"/>
    </location>
</feature>
<feature type="compositionally biased region" description="Low complexity" evidence="1">
    <location>
        <begin position="442"/>
        <end position="456"/>
    </location>
</feature>
<evidence type="ECO:0008006" key="4">
    <source>
        <dbReference type="Google" id="ProtNLM"/>
    </source>
</evidence>
<dbReference type="EMBL" id="JAWWNJ010000239">
    <property type="protein sequence ID" value="KAK6968951.1"/>
    <property type="molecule type" value="Genomic_DNA"/>
</dbReference>
<feature type="compositionally biased region" description="Basic residues" evidence="1">
    <location>
        <begin position="274"/>
        <end position="285"/>
    </location>
</feature>
<feature type="compositionally biased region" description="Polar residues" evidence="1">
    <location>
        <begin position="377"/>
        <end position="386"/>
    </location>
</feature>